<dbReference type="PhylomeDB" id="A7TRY0"/>
<evidence type="ECO:0000313" key="1">
    <source>
        <dbReference type="EMBL" id="EDO14985.1"/>
    </source>
</evidence>
<evidence type="ECO:0000313" key="2">
    <source>
        <dbReference type="Proteomes" id="UP000000267"/>
    </source>
</evidence>
<name>A7TRY0_VANPO</name>
<dbReference type="OMA" id="WNTEINE"/>
<dbReference type="OrthoDB" id="4033625at2759"/>
<dbReference type="FunCoup" id="A7TRY0">
    <property type="interactions" value="89"/>
</dbReference>
<dbReference type="RefSeq" id="XP_001642843.1">
    <property type="nucleotide sequence ID" value="XM_001642793.1"/>
</dbReference>
<dbReference type="EMBL" id="DS480490">
    <property type="protein sequence ID" value="EDO14985.1"/>
    <property type="molecule type" value="Genomic_DNA"/>
</dbReference>
<organism evidence="2">
    <name type="scientific">Vanderwaltozyma polyspora (strain ATCC 22028 / DSM 70294 / BCRC 21397 / CBS 2163 / NBRC 10782 / NRRL Y-8283 / UCD 57-17)</name>
    <name type="common">Kluyveromyces polysporus</name>
    <dbReference type="NCBI Taxonomy" id="436907"/>
    <lineage>
        <taxon>Eukaryota</taxon>
        <taxon>Fungi</taxon>
        <taxon>Dikarya</taxon>
        <taxon>Ascomycota</taxon>
        <taxon>Saccharomycotina</taxon>
        <taxon>Saccharomycetes</taxon>
        <taxon>Saccharomycetales</taxon>
        <taxon>Saccharomycetaceae</taxon>
        <taxon>Vanderwaltozyma</taxon>
    </lineage>
</organism>
<dbReference type="eggNOG" id="ENOG502RK42">
    <property type="taxonomic scope" value="Eukaryota"/>
</dbReference>
<reference evidence="1 2" key="1">
    <citation type="journal article" date="2007" name="Proc. Natl. Acad. Sci. U.S.A.">
        <title>Independent sorting-out of thousands of duplicated gene pairs in two yeast species descended from a whole-genome duplication.</title>
        <authorList>
            <person name="Scannell D.R."/>
            <person name="Frank A.C."/>
            <person name="Conant G.C."/>
            <person name="Byrne K.P."/>
            <person name="Woolfit M."/>
            <person name="Wolfe K.H."/>
        </authorList>
    </citation>
    <scope>NUCLEOTIDE SEQUENCE [LARGE SCALE GENOMIC DNA]</scope>
    <source>
        <strain evidence="2">ATCC 22028 / DSM 70294 / BCRC 21397 / CBS 2163 / NBRC 10782 / NRRL Y-8283 / UCD 57-17</strain>
    </source>
</reference>
<dbReference type="GeneID" id="5543027"/>
<evidence type="ECO:0008006" key="3">
    <source>
        <dbReference type="Google" id="ProtNLM"/>
    </source>
</evidence>
<dbReference type="AlphaFoldDB" id="A7TRY0"/>
<gene>
    <name evidence="1" type="ORF">Kpol_387p11</name>
</gene>
<proteinExistence type="predicted"/>
<accession>A7TRY0</accession>
<dbReference type="Proteomes" id="UP000000267">
    <property type="component" value="Unassembled WGS sequence"/>
</dbReference>
<keyword evidence="2" id="KW-1185">Reference proteome</keyword>
<protein>
    <recommendedName>
        <fullName evidence="3">PCI domain-containing protein</fullName>
    </recommendedName>
</protein>
<dbReference type="STRING" id="436907.A7TRY0"/>
<dbReference type="KEGG" id="vpo:Kpol_387p11"/>
<dbReference type="InParanoid" id="A7TRY0"/>
<sequence length="419" mass="49348">MIEKCEGPVLLERINHLLTIKYGSDQDRMKLASDAMLYLQNIDYFNSPYLSVFNSYLGVDNTSNDENIKSELPIKNKLLAKVIAHEYTEAITLLETQNLDHRINYRRIEQICNIYILNKDFKGLEDLEQRLISPQDSVTHLTEQNDELEAHRRSNLLILSSLYFKGRFFDFSNRFFQLLSEDNDIISSLSYSIPGQLLFNKELLYMILISTVLSLPFDEYESLLYSKELISFYKINPLFPKCLELLSKAQFEEFLNIWNTEINEICETSPFLYQSWITCQHLMRCKIYFMHLKLTNKISVDYFTELFKMSQLKIKEELIEFLDFSHVNYSIDHEKNILYYNRQNSLYKSFEILNKNYDTINDIISLKKQENENMRNLAQEIIINNSRSGTLTNTNLTTITTTTSTIRGQTTDDSENEII</sequence>
<dbReference type="HOGENOM" id="CLU_051217_0_0_1"/>